<sequence length="235" mass="26002">MDHEDYLVTGRLEIVHLLLTIMQRQSLVFMHVPGRPINSVTSLLAVDAERGEIVLDAAQESAINERIATGERVSFETSLDNIRVSFSGSEIAPTDFDGRPALRMPLPAAISRMQRRDSFRIDVPVLKPATWSMAGRRLTLPLKDISSTGLALNDVEQQMDTTPGAEYDGVLSLPEIGAFALTVRVVHHADQDAGKGKVLRRIGCTFVDLENGIRIRIQSYVNTLQRAMIARQRGN</sequence>
<dbReference type="GO" id="GO:0071945">
    <property type="term" value="P:regulation of bacterial-type flagellum-dependent cell motility by regulation of motor speed"/>
    <property type="evidence" value="ECO:0007669"/>
    <property type="project" value="UniProtKB-UniRule"/>
</dbReference>
<accession>A0A0J6C8F3</accession>
<keyword evidence="3 4" id="KW-0975">Bacterial flagellum</keyword>
<dbReference type="EMBL" id="CYTV01000006">
    <property type="protein sequence ID" value="CUI86512.1"/>
    <property type="molecule type" value="Genomic_DNA"/>
</dbReference>
<evidence type="ECO:0000256" key="4">
    <source>
        <dbReference type="HAMAP-Rule" id="MF_01457"/>
    </source>
</evidence>
<proteinExistence type="inferred from homology"/>
<dbReference type="Proteomes" id="UP000092950">
    <property type="component" value="Chromosome"/>
</dbReference>
<comment type="similarity">
    <text evidence="4">Belongs to the YcgR family.</text>
</comment>
<dbReference type="Pfam" id="PF07317">
    <property type="entry name" value="PilZN"/>
    <property type="match status" value="1"/>
</dbReference>
<keyword evidence="1 4" id="KW-0973">c-di-GMP</keyword>
<name>A0A0J6C8F3_9BORD</name>
<dbReference type="InterPro" id="IPR009926">
    <property type="entry name" value="T3SS_YcgR_PilZN"/>
</dbReference>
<dbReference type="HAMAP" id="MF_01457">
    <property type="entry name" value="YcgR"/>
    <property type="match status" value="1"/>
</dbReference>
<comment type="subunit">
    <text evidence="4">Monomer. Interacts with the flagellar basal bodies.</text>
</comment>
<evidence type="ECO:0000313" key="10">
    <source>
        <dbReference type="Proteomes" id="UP000092950"/>
    </source>
</evidence>
<dbReference type="RefSeq" id="WP_043212470.1">
    <property type="nucleotide sequence ID" value="NZ_CAJGUP010000097.1"/>
</dbReference>
<dbReference type="InterPro" id="IPR009875">
    <property type="entry name" value="PilZ_domain"/>
</dbReference>
<evidence type="ECO:0000313" key="9">
    <source>
        <dbReference type="Proteomes" id="UP000053096"/>
    </source>
</evidence>
<dbReference type="AlphaFoldDB" id="A0A0J6C8F3"/>
<dbReference type="Pfam" id="PF07238">
    <property type="entry name" value="PilZ"/>
    <property type="match status" value="1"/>
</dbReference>
<dbReference type="GO" id="GO:0035438">
    <property type="term" value="F:cyclic-di-GMP binding"/>
    <property type="evidence" value="ECO:0007669"/>
    <property type="project" value="UniProtKB-UniRule"/>
</dbReference>
<dbReference type="InterPro" id="IPR012349">
    <property type="entry name" value="Split_barrel_FMN-bd"/>
</dbReference>
<dbReference type="Proteomes" id="UP000053096">
    <property type="component" value="Unassembled WGS sequence"/>
</dbReference>
<dbReference type="EMBL" id="CP016440">
    <property type="protein sequence ID" value="ANY15386.1"/>
    <property type="molecule type" value="Genomic_DNA"/>
</dbReference>
<protein>
    <recommendedName>
        <fullName evidence="4">Flagellar brake protein YcgR</fullName>
    </recommendedName>
    <alternativeName>
        <fullName evidence="4">Cyclic di-GMP binding protein YcgR</fullName>
    </alternativeName>
</protein>
<evidence type="ECO:0000256" key="1">
    <source>
        <dbReference type="ARBA" id="ARBA00022636"/>
    </source>
</evidence>
<dbReference type="OrthoDB" id="5572581at2"/>
<dbReference type="Gene3D" id="2.40.10.220">
    <property type="entry name" value="predicted glycosyltransferase like domains"/>
    <property type="match status" value="1"/>
</dbReference>
<accession>A0A0M7FY65</accession>
<evidence type="ECO:0000256" key="3">
    <source>
        <dbReference type="ARBA" id="ARBA00023143"/>
    </source>
</evidence>
<evidence type="ECO:0000313" key="8">
    <source>
        <dbReference type="EMBL" id="CUI86512.1"/>
    </source>
</evidence>
<evidence type="ECO:0000256" key="2">
    <source>
        <dbReference type="ARBA" id="ARBA00022741"/>
    </source>
</evidence>
<reference evidence="7 10" key="2">
    <citation type="submission" date="2016-07" db="EMBL/GenBank/DDBJ databases">
        <title>Complete genome sequences of Bordetella pseudohinzii.</title>
        <authorList>
            <person name="Spilker T."/>
            <person name="Darrah R."/>
            <person name="LiPuma J.J."/>
        </authorList>
    </citation>
    <scope>NUCLEOTIDE SEQUENCE [LARGE SCALE GENOMIC DNA]</scope>
    <source>
        <strain evidence="7 10">HI4681</strain>
    </source>
</reference>
<dbReference type="GO" id="GO:0009425">
    <property type="term" value="C:bacterial-type flagellum basal body"/>
    <property type="evidence" value="ECO:0007669"/>
    <property type="project" value="UniProtKB-SubCell"/>
</dbReference>
<reference evidence="8 9" key="1">
    <citation type="submission" date="2015-09" db="EMBL/GenBank/DDBJ databases">
        <authorList>
            <person name="Jackson K.R."/>
            <person name="Lunt B.L."/>
            <person name="Fisher J.N.B."/>
            <person name="Gardner A.V."/>
            <person name="Bailey M.E."/>
            <person name="Deus L.M."/>
            <person name="Earl A.S."/>
            <person name="Gibby P.D."/>
            <person name="Hartmann K.A."/>
            <person name="Liu J.E."/>
            <person name="Manci A.M."/>
            <person name="Nielsen D.A."/>
            <person name="Solomon M.B."/>
            <person name="Breakwell D.P."/>
            <person name="Burnett S.H."/>
            <person name="Grose J.H."/>
        </authorList>
    </citation>
    <scope>NUCLEOTIDE SEQUENCE [LARGE SCALE GENOMIC DNA]</scope>
    <source>
        <strain evidence="8 9">2789STDY5608636</strain>
    </source>
</reference>
<evidence type="ECO:0000259" key="6">
    <source>
        <dbReference type="Pfam" id="PF07317"/>
    </source>
</evidence>
<feature type="domain" description="Type III secretion system flagellar brake protein YcgR PilZN" evidence="6">
    <location>
        <begin position="6"/>
        <end position="111"/>
    </location>
</feature>
<feature type="domain" description="PilZ" evidence="5">
    <location>
        <begin position="114"/>
        <end position="221"/>
    </location>
</feature>
<comment type="subcellular location">
    <subcellularLocation>
        <location evidence="4">Bacterial flagellum basal body</location>
    </subcellularLocation>
</comment>
<dbReference type="KEGG" id="bpdz:BBN53_05470"/>
<keyword evidence="2 4" id="KW-0547">Nucleotide-binding</keyword>
<dbReference type="GO" id="GO:0071973">
    <property type="term" value="P:bacterial-type flagellum-dependent cell motility"/>
    <property type="evidence" value="ECO:0007669"/>
    <property type="project" value="UniProtKB-UniRule"/>
</dbReference>
<evidence type="ECO:0000313" key="7">
    <source>
        <dbReference type="EMBL" id="ANY15386.1"/>
    </source>
</evidence>
<dbReference type="Gene3D" id="2.30.110.10">
    <property type="entry name" value="Electron Transport, Fmn-binding Protein, Chain A"/>
    <property type="match status" value="1"/>
</dbReference>
<comment type="function">
    <text evidence="4">Acts as a flagellar brake, regulating swimming and swarming in a bis-(3'-5') cyclic diguanylic acid (c-di-GMP)-dependent manner. Binds 1 c-di-GMP dimer per subunit. Increasing levels of c-di-GMP lead to decreased motility.</text>
</comment>
<gene>
    <name evidence="4 8" type="primary">ycgR</name>
    <name evidence="7" type="ORF">BBN53_05470</name>
    <name evidence="8" type="ORF">ERS370011_02614</name>
</gene>
<evidence type="ECO:0000259" key="5">
    <source>
        <dbReference type="Pfam" id="PF07238"/>
    </source>
</evidence>
<organism evidence="8 9">
    <name type="scientific">Bordetella pseudohinzii</name>
    <dbReference type="NCBI Taxonomy" id="1331258"/>
    <lineage>
        <taxon>Bacteria</taxon>
        <taxon>Pseudomonadati</taxon>
        <taxon>Pseudomonadota</taxon>
        <taxon>Betaproteobacteria</taxon>
        <taxon>Burkholderiales</taxon>
        <taxon>Alcaligenaceae</taxon>
        <taxon>Bordetella</taxon>
    </lineage>
</organism>
<dbReference type="InterPro" id="IPR023787">
    <property type="entry name" value="T3SS_YcgR"/>
</dbReference>
<keyword evidence="10" id="KW-1185">Reference proteome</keyword>